<dbReference type="Pfam" id="PF23055">
    <property type="entry name" value="DUF7041"/>
    <property type="match status" value="1"/>
</dbReference>
<sequence>MVQPNGEPIHSSRSYDRDHKIYLVISALQPEELDIVGDIILNPPAEEPYTELRNRLSSQYAESEKQNLRDLISECSSRLPAYEQQILAISNDQLEKLAEMADGIMAAAGAIFQ</sequence>
<accession>A0A8X6Q7D2</accession>
<comment type="caution">
    <text evidence="2">The sequence shown here is derived from an EMBL/GenBank/DDBJ whole genome shotgun (WGS) entry which is preliminary data.</text>
</comment>
<proteinExistence type="predicted"/>
<dbReference type="PANTHER" id="PTHR33327">
    <property type="entry name" value="ENDONUCLEASE"/>
    <property type="match status" value="1"/>
</dbReference>
<evidence type="ECO:0000313" key="2">
    <source>
        <dbReference type="EMBL" id="GFT99546.1"/>
    </source>
</evidence>
<dbReference type="Proteomes" id="UP000887013">
    <property type="component" value="Unassembled WGS sequence"/>
</dbReference>
<gene>
    <name evidence="2" type="primary">AVEN_268409_2</name>
    <name evidence="2" type="ORF">NPIL_234701</name>
</gene>
<dbReference type="InterPro" id="IPR055469">
    <property type="entry name" value="DUF7041"/>
</dbReference>
<feature type="domain" description="DUF7041" evidence="1">
    <location>
        <begin position="17"/>
        <end position="72"/>
    </location>
</feature>
<keyword evidence="3" id="KW-1185">Reference proteome</keyword>
<dbReference type="PANTHER" id="PTHR33327:SF3">
    <property type="entry name" value="RNA-DIRECTED DNA POLYMERASE"/>
    <property type="match status" value="1"/>
</dbReference>
<dbReference type="OrthoDB" id="10048650at2759"/>
<evidence type="ECO:0000313" key="3">
    <source>
        <dbReference type="Proteomes" id="UP000887013"/>
    </source>
</evidence>
<dbReference type="AlphaFoldDB" id="A0A8X6Q7D2"/>
<organism evidence="2 3">
    <name type="scientific">Nephila pilipes</name>
    <name type="common">Giant wood spider</name>
    <name type="synonym">Nephila maculata</name>
    <dbReference type="NCBI Taxonomy" id="299642"/>
    <lineage>
        <taxon>Eukaryota</taxon>
        <taxon>Metazoa</taxon>
        <taxon>Ecdysozoa</taxon>
        <taxon>Arthropoda</taxon>
        <taxon>Chelicerata</taxon>
        <taxon>Arachnida</taxon>
        <taxon>Araneae</taxon>
        <taxon>Araneomorphae</taxon>
        <taxon>Entelegynae</taxon>
        <taxon>Araneoidea</taxon>
        <taxon>Nephilidae</taxon>
        <taxon>Nephila</taxon>
    </lineage>
</organism>
<dbReference type="EMBL" id="BMAW01026942">
    <property type="protein sequence ID" value="GFT99546.1"/>
    <property type="molecule type" value="Genomic_DNA"/>
</dbReference>
<evidence type="ECO:0000259" key="1">
    <source>
        <dbReference type="Pfam" id="PF23055"/>
    </source>
</evidence>
<reference evidence="2" key="1">
    <citation type="submission" date="2020-08" db="EMBL/GenBank/DDBJ databases">
        <title>Multicomponent nature underlies the extraordinary mechanical properties of spider dragline silk.</title>
        <authorList>
            <person name="Kono N."/>
            <person name="Nakamura H."/>
            <person name="Mori M."/>
            <person name="Yoshida Y."/>
            <person name="Ohtoshi R."/>
            <person name="Malay A.D."/>
            <person name="Moran D.A.P."/>
            <person name="Tomita M."/>
            <person name="Numata K."/>
            <person name="Arakawa K."/>
        </authorList>
    </citation>
    <scope>NUCLEOTIDE SEQUENCE</scope>
</reference>
<name>A0A8X6Q7D2_NEPPI</name>
<protein>
    <recommendedName>
        <fullName evidence="1">DUF7041 domain-containing protein</fullName>
    </recommendedName>
</protein>